<reference evidence="1" key="1">
    <citation type="submission" date="2014-11" db="EMBL/GenBank/DDBJ databases">
        <authorList>
            <person name="Amaro Gonzalez C."/>
        </authorList>
    </citation>
    <scope>NUCLEOTIDE SEQUENCE</scope>
</reference>
<dbReference type="AlphaFoldDB" id="A0A0E9TP99"/>
<name>A0A0E9TP99_ANGAN</name>
<protein>
    <submittedName>
        <fullName evidence="1">Uncharacterized protein</fullName>
    </submittedName>
</protein>
<evidence type="ECO:0000313" key="1">
    <source>
        <dbReference type="EMBL" id="JAH55262.1"/>
    </source>
</evidence>
<organism evidence="1">
    <name type="scientific">Anguilla anguilla</name>
    <name type="common">European freshwater eel</name>
    <name type="synonym">Muraena anguilla</name>
    <dbReference type="NCBI Taxonomy" id="7936"/>
    <lineage>
        <taxon>Eukaryota</taxon>
        <taxon>Metazoa</taxon>
        <taxon>Chordata</taxon>
        <taxon>Craniata</taxon>
        <taxon>Vertebrata</taxon>
        <taxon>Euteleostomi</taxon>
        <taxon>Actinopterygii</taxon>
        <taxon>Neopterygii</taxon>
        <taxon>Teleostei</taxon>
        <taxon>Anguilliformes</taxon>
        <taxon>Anguillidae</taxon>
        <taxon>Anguilla</taxon>
    </lineage>
</organism>
<reference evidence="1" key="2">
    <citation type="journal article" date="2015" name="Fish Shellfish Immunol.">
        <title>Early steps in the European eel (Anguilla anguilla)-Vibrio vulnificus interaction in the gills: Role of the RtxA13 toxin.</title>
        <authorList>
            <person name="Callol A."/>
            <person name="Pajuelo D."/>
            <person name="Ebbesson L."/>
            <person name="Teles M."/>
            <person name="MacKenzie S."/>
            <person name="Amaro C."/>
        </authorList>
    </citation>
    <scope>NUCLEOTIDE SEQUENCE</scope>
</reference>
<proteinExistence type="predicted"/>
<sequence>MSMALKMELPHFLFDLIEEIMENSVVKQPWCVAVLGDVISALLLYWERHYKVGSS</sequence>
<accession>A0A0E9TP99</accession>
<dbReference type="EMBL" id="GBXM01053315">
    <property type="protein sequence ID" value="JAH55262.1"/>
    <property type="molecule type" value="Transcribed_RNA"/>
</dbReference>